<organism evidence="1 2">
    <name type="scientific">Streptomyces sulfonofaciens</name>
    <dbReference type="NCBI Taxonomy" id="68272"/>
    <lineage>
        <taxon>Bacteria</taxon>
        <taxon>Bacillati</taxon>
        <taxon>Actinomycetota</taxon>
        <taxon>Actinomycetes</taxon>
        <taxon>Kitasatosporales</taxon>
        <taxon>Streptomycetaceae</taxon>
        <taxon>Streptomyces</taxon>
    </lineage>
</organism>
<evidence type="ECO:0000313" key="1">
    <source>
        <dbReference type="EMBL" id="GHH88901.1"/>
    </source>
</evidence>
<keyword evidence="2" id="KW-1185">Reference proteome</keyword>
<evidence type="ECO:0000313" key="2">
    <source>
        <dbReference type="Proteomes" id="UP000603708"/>
    </source>
</evidence>
<dbReference type="Proteomes" id="UP000603708">
    <property type="component" value="Unassembled WGS sequence"/>
</dbReference>
<accession>A0A919LD23</accession>
<reference evidence="1" key="2">
    <citation type="submission" date="2020-09" db="EMBL/GenBank/DDBJ databases">
        <authorList>
            <person name="Sun Q."/>
            <person name="Ohkuma M."/>
        </authorList>
    </citation>
    <scope>NUCLEOTIDE SEQUENCE</scope>
    <source>
        <strain evidence="1">JCM 5069</strain>
    </source>
</reference>
<dbReference type="AlphaFoldDB" id="A0A919LD23"/>
<comment type="caution">
    <text evidence="1">The sequence shown here is derived from an EMBL/GenBank/DDBJ whole genome shotgun (WGS) entry which is preliminary data.</text>
</comment>
<protein>
    <submittedName>
        <fullName evidence="1">Uncharacterized protein</fullName>
    </submittedName>
</protein>
<name>A0A919LD23_9ACTN</name>
<dbReference type="InterPro" id="IPR047995">
    <property type="entry name" value="Choice_anch_K"/>
</dbReference>
<dbReference type="EMBL" id="BNCD01000045">
    <property type="protein sequence ID" value="GHH88901.1"/>
    <property type="molecule type" value="Genomic_DNA"/>
</dbReference>
<gene>
    <name evidence="1" type="ORF">GCM10018793_70280</name>
</gene>
<dbReference type="RefSeq" id="WP_189939177.1">
    <property type="nucleotide sequence ID" value="NZ_BNCD01000045.1"/>
</dbReference>
<dbReference type="NCBIfam" id="NF038131">
    <property type="entry name" value="choice_anch_K"/>
    <property type="match status" value="1"/>
</dbReference>
<proteinExistence type="predicted"/>
<reference evidence="1" key="1">
    <citation type="journal article" date="2014" name="Int. J. Syst. Evol. Microbiol.">
        <title>Complete genome sequence of Corynebacterium casei LMG S-19264T (=DSM 44701T), isolated from a smear-ripened cheese.</title>
        <authorList>
            <consortium name="US DOE Joint Genome Institute (JGI-PGF)"/>
            <person name="Walter F."/>
            <person name="Albersmeier A."/>
            <person name="Kalinowski J."/>
            <person name="Ruckert C."/>
        </authorList>
    </citation>
    <scope>NUCLEOTIDE SEQUENCE</scope>
    <source>
        <strain evidence="1">JCM 5069</strain>
    </source>
</reference>
<sequence length="176" mass="19433">MVNVLSSGAWTGVDVDAAQFSGLQTDRLAWGAVADDVKSAYVFEGCSTQVPLDGTPSVIGHFEHRNHVIPMPADPKFTADLTVTVAFGTNDKRTLGPLRFRHHETPNQSASPKDTVELEPVSFEQVVEVEGRWYDLLVQGFLQFGQITTHFISRENDDQPNIAELRVSFTPYQGEA</sequence>